<dbReference type="InterPro" id="IPR050109">
    <property type="entry name" value="HTH-type_TetR-like_transc_reg"/>
</dbReference>
<evidence type="ECO:0000313" key="7">
    <source>
        <dbReference type="Proteomes" id="UP001596292"/>
    </source>
</evidence>
<name>A0ABW2BJZ3_9HYPH</name>
<evidence type="ECO:0000256" key="3">
    <source>
        <dbReference type="ARBA" id="ARBA00023163"/>
    </source>
</evidence>
<proteinExistence type="predicted"/>
<keyword evidence="7" id="KW-1185">Reference proteome</keyword>
<accession>A0ABW2BJZ3</accession>
<evidence type="ECO:0000256" key="4">
    <source>
        <dbReference type="PROSITE-ProRule" id="PRU00335"/>
    </source>
</evidence>
<dbReference type="Pfam" id="PF17937">
    <property type="entry name" value="TetR_C_28"/>
    <property type="match status" value="1"/>
</dbReference>
<feature type="domain" description="HTH tetR-type" evidence="5">
    <location>
        <begin position="9"/>
        <end position="69"/>
    </location>
</feature>
<evidence type="ECO:0000256" key="1">
    <source>
        <dbReference type="ARBA" id="ARBA00023015"/>
    </source>
</evidence>
<sequence length="190" mass="20026">MQPKRQRLAERPEIILDAADAVLLRNGARGLTIDAVAAEAGLSKGGVLHHYNSKDALVAALVARKLAKLRTGIAECEVSETGERRSLARAMVAHFRQNLCADDEISRALLLASIENPAALADYNGFVAERLDRLAAAEGGFGAGSVAFYAILGIAMGRALGLHDVPPEQFDAVFAALDRIAALDDPAAKA</sequence>
<gene>
    <name evidence="6" type="ORF">ACFQE0_11245</name>
</gene>
<keyword evidence="3" id="KW-0804">Transcription</keyword>
<dbReference type="Proteomes" id="UP001596292">
    <property type="component" value="Unassembled WGS sequence"/>
</dbReference>
<comment type="caution">
    <text evidence="6">The sequence shown here is derived from an EMBL/GenBank/DDBJ whole genome shotgun (WGS) entry which is preliminary data.</text>
</comment>
<dbReference type="SUPFAM" id="SSF46689">
    <property type="entry name" value="Homeodomain-like"/>
    <property type="match status" value="1"/>
</dbReference>
<dbReference type="EMBL" id="JBHSWN010000001">
    <property type="protein sequence ID" value="MFC6790142.1"/>
    <property type="molecule type" value="Genomic_DNA"/>
</dbReference>
<dbReference type="PROSITE" id="PS50977">
    <property type="entry name" value="HTH_TETR_2"/>
    <property type="match status" value="1"/>
</dbReference>
<evidence type="ECO:0000313" key="6">
    <source>
        <dbReference type="EMBL" id="MFC6790142.1"/>
    </source>
</evidence>
<feature type="DNA-binding region" description="H-T-H motif" evidence="4">
    <location>
        <begin position="32"/>
        <end position="51"/>
    </location>
</feature>
<organism evidence="6 7">
    <name type="scientific">Methylobacterium komagatae</name>
    <dbReference type="NCBI Taxonomy" id="374425"/>
    <lineage>
        <taxon>Bacteria</taxon>
        <taxon>Pseudomonadati</taxon>
        <taxon>Pseudomonadota</taxon>
        <taxon>Alphaproteobacteria</taxon>
        <taxon>Hyphomicrobiales</taxon>
        <taxon>Methylobacteriaceae</taxon>
        <taxon>Methylobacterium</taxon>
    </lineage>
</organism>
<dbReference type="Pfam" id="PF00440">
    <property type="entry name" value="TetR_N"/>
    <property type="match status" value="1"/>
</dbReference>
<evidence type="ECO:0000256" key="2">
    <source>
        <dbReference type="ARBA" id="ARBA00023125"/>
    </source>
</evidence>
<dbReference type="PANTHER" id="PTHR30055:SF234">
    <property type="entry name" value="HTH-TYPE TRANSCRIPTIONAL REGULATOR BETI"/>
    <property type="match status" value="1"/>
</dbReference>
<dbReference type="PRINTS" id="PR00455">
    <property type="entry name" value="HTHTETR"/>
</dbReference>
<keyword evidence="1" id="KW-0805">Transcription regulation</keyword>
<dbReference type="Gene3D" id="1.10.357.10">
    <property type="entry name" value="Tetracycline Repressor, domain 2"/>
    <property type="match status" value="1"/>
</dbReference>
<dbReference type="RefSeq" id="WP_378969596.1">
    <property type="nucleotide sequence ID" value="NZ_JBHSWN010000001.1"/>
</dbReference>
<reference evidence="7" key="1">
    <citation type="journal article" date="2019" name="Int. J. Syst. Evol. Microbiol.">
        <title>The Global Catalogue of Microorganisms (GCM) 10K type strain sequencing project: providing services to taxonomists for standard genome sequencing and annotation.</title>
        <authorList>
            <consortium name="The Broad Institute Genomics Platform"/>
            <consortium name="The Broad Institute Genome Sequencing Center for Infectious Disease"/>
            <person name="Wu L."/>
            <person name="Ma J."/>
        </authorList>
    </citation>
    <scope>NUCLEOTIDE SEQUENCE [LARGE SCALE GENOMIC DNA]</scope>
    <source>
        <strain evidence="7">CCUG 48316</strain>
    </source>
</reference>
<dbReference type="PANTHER" id="PTHR30055">
    <property type="entry name" value="HTH-TYPE TRANSCRIPTIONAL REGULATOR RUTR"/>
    <property type="match status" value="1"/>
</dbReference>
<dbReference type="InterPro" id="IPR009057">
    <property type="entry name" value="Homeodomain-like_sf"/>
</dbReference>
<dbReference type="InterPro" id="IPR001647">
    <property type="entry name" value="HTH_TetR"/>
</dbReference>
<evidence type="ECO:0000259" key="5">
    <source>
        <dbReference type="PROSITE" id="PS50977"/>
    </source>
</evidence>
<keyword evidence="2 4" id="KW-0238">DNA-binding</keyword>
<dbReference type="InterPro" id="IPR041479">
    <property type="entry name" value="TetR_CgmR_C"/>
</dbReference>
<protein>
    <submittedName>
        <fullName evidence="6">TetR/AcrR family transcriptional regulator</fullName>
    </submittedName>
</protein>